<gene>
    <name evidence="1" type="ORF">RM704_15520</name>
</gene>
<name>A0ABU2YXB1_9ACTN</name>
<dbReference type="RefSeq" id="WP_033524617.1">
    <property type="nucleotide sequence ID" value="NZ_JAVRFJ010000012.1"/>
</dbReference>
<reference evidence="1" key="1">
    <citation type="submission" date="2024-05" db="EMBL/GenBank/DDBJ databases">
        <title>30 novel species of actinomycetes from the DSMZ collection.</title>
        <authorList>
            <person name="Nouioui I."/>
        </authorList>
    </citation>
    <scope>NUCLEOTIDE SEQUENCE</scope>
    <source>
        <strain evidence="1">DSM 3412</strain>
    </source>
</reference>
<organism evidence="1 2">
    <name type="scientific">Streptomyces gottesmaniae</name>
    <dbReference type="NCBI Taxonomy" id="3075518"/>
    <lineage>
        <taxon>Bacteria</taxon>
        <taxon>Bacillati</taxon>
        <taxon>Actinomycetota</taxon>
        <taxon>Actinomycetes</taxon>
        <taxon>Kitasatosporales</taxon>
        <taxon>Streptomycetaceae</taxon>
        <taxon>Streptomyces</taxon>
    </lineage>
</organism>
<evidence type="ECO:0000313" key="1">
    <source>
        <dbReference type="EMBL" id="MDT0568861.1"/>
    </source>
</evidence>
<keyword evidence="2" id="KW-1185">Reference proteome</keyword>
<evidence type="ECO:0000313" key="2">
    <source>
        <dbReference type="Proteomes" id="UP001180737"/>
    </source>
</evidence>
<comment type="caution">
    <text evidence="1">The sequence shown here is derived from an EMBL/GenBank/DDBJ whole genome shotgun (WGS) entry which is preliminary data.</text>
</comment>
<protein>
    <submittedName>
        <fullName evidence="1">Uncharacterized protein</fullName>
    </submittedName>
</protein>
<sequence length="65" mass="7038">MPRAKRIEVIRRGTGCHVLVDGVELPAAIPRDSHVVVAVNPDERPTVTVTLTADQVTVTDALHDE</sequence>
<accession>A0ABU2YXB1</accession>
<dbReference type="EMBL" id="JAVRFJ010000012">
    <property type="protein sequence ID" value="MDT0568861.1"/>
    <property type="molecule type" value="Genomic_DNA"/>
</dbReference>
<dbReference type="Proteomes" id="UP001180737">
    <property type="component" value="Unassembled WGS sequence"/>
</dbReference>
<proteinExistence type="predicted"/>